<evidence type="ECO:0000313" key="1">
    <source>
        <dbReference type="EMBL" id="JAH55500.1"/>
    </source>
</evidence>
<proteinExistence type="predicted"/>
<dbReference type="AlphaFoldDB" id="A0A0E9TRI2"/>
<dbReference type="EMBL" id="GBXM01053077">
    <property type="protein sequence ID" value="JAH55500.1"/>
    <property type="molecule type" value="Transcribed_RNA"/>
</dbReference>
<reference evidence="1" key="1">
    <citation type="submission" date="2014-11" db="EMBL/GenBank/DDBJ databases">
        <authorList>
            <person name="Amaro Gonzalez C."/>
        </authorList>
    </citation>
    <scope>NUCLEOTIDE SEQUENCE</scope>
</reference>
<organism evidence="1">
    <name type="scientific">Anguilla anguilla</name>
    <name type="common">European freshwater eel</name>
    <name type="synonym">Muraena anguilla</name>
    <dbReference type="NCBI Taxonomy" id="7936"/>
    <lineage>
        <taxon>Eukaryota</taxon>
        <taxon>Metazoa</taxon>
        <taxon>Chordata</taxon>
        <taxon>Craniata</taxon>
        <taxon>Vertebrata</taxon>
        <taxon>Euteleostomi</taxon>
        <taxon>Actinopterygii</taxon>
        <taxon>Neopterygii</taxon>
        <taxon>Teleostei</taxon>
        <taxon>Anguilliformes</taxon>
        <taxon>Anguillidae</taxon>
        <taxon>Anguilla</taxon>
    </lineage>
</organism>
<name>A0A0E9TRI2_ANGAN</name>
<reference evidence="1" key="2">
    <citation type="journal article" date="2015" name="Fish Shellfish Immunol.">
        <title>Early steps in the European eel (Anguilla anguilla)-Vibrio vulnificus interaction in the gills: Role of the RtxA13 toxin.</title>
        <authorList>
            <person name="Callol A."/>
            <person name="Pajuelo D."/>
            <person name="Ebbesson L."/>
            <person name="Teles M."/>
            <person name="MacKenzie S."/>
            <person name="Amaro C."/>
        </authorList>
    </citation>
    <scope>NUCLEOTIDE SEQUENCE</scope>
</reference>
<sequence>MTFHVLNKTCRFATSISRSQLFLKL</sequence>
<protein>
    <submittedName>
        <fullName evidence="1">Uncharacterized protein</fullName>
    </submittedName>
</protein>
<accession>A0A0E9TRI2</accession>